<protein>
    <submittedName>
        <fullName evidence="3">CobQ/CobB/MinD/ParA nucleotide binding domain-containing protein</fullName>
    </submittedName>
</protein>
<sequence length="248" mass="26379">MKRNKLNVEGGGSAFVSRAAPTGGHRHRGAVDLNGDQLWPAPGVKDPPDAAPSPSQVSSCPEPRASTLPGSWSTRHAPPADVAPCSNGVDRGSRVAHRRVRTCANADCVPWPVMRVLTTVNLKGGSGKTTTAAYLAHAFADRGRRPIIVDADPQGSAVRWQELGGWPLPAVALPSTTLHRQLAGVVDRNRFDLVVIDTPPLEDRHGIVVSALARRYRRPGDDGAVDDGAGSGRPRLEGHRGRGRLPQR</sequence>
<dbReference type="EMBL" id="FMHT01000001">
    <property type="protein sequence ID" value="SCL12772.1"/>
    <property type="molecule type" value="Genomic_DNA"/>
</dbReference>
<feature type="region of interest" description="Disordered" evidence="1">
    <location>
        <begin position="219"/>
        <end position="248"/>
    </location>
</feature>
<gene>
    <name evidence="3" type="ORF">GA0070616_0003</name>
</gene>
<evidence type="ECO:0000259" key="2">
    <source>
        <dbReference type="Pfam" id="PF01656"/>
    </source>
</evidence>
<proteinExistence type="predicted"/>
<evidence type="ECO:0000256" key="1">
    <source>
        <dbReference type="SAM" id="MobiDB-lite"/>
    </source>
</evidence>
<dbReference type="PANTHER" id="PTHR13696">
    <property type="entry name" value="P-LOOP CONTAINING NUCLEOSIDE TRIPHOSPHATE HYDROLASE"/>
    <property type="match status" value="1"/>
</dbReference>
<evidence type="ECO:0000313" key="3">
    <source>
        <dbReference type="EMBL" id="SCL12772.1"/>
    </source>
</evidence>
<dbReference type="AlphaFoldDB" id="A0A1C6R7E5"/>
<evidence type="ECO:0000313" key="4">
    <source>
        <dbReference type="Proteomes" id="UP000199699"/>
    </source>
</evidence>
<dbReference type="STRING" id="145857.GA0070616_0003"/>
<dbReference type="SUPFAM" id="SSF52540">
    <property type="entry name" value="P-loop containing nucleoside triphosphate hydrolases"/>
    <property type="match status" value="1"/>
</dbReference>
<accession>A0A1C6R7E5</accession>
<dbReference type="InterPro" id="IPR027417">
    <property type="entry name" value="P-loop_NTPase"/>
</dbReference>
<feature type="region of interest" description="Disordered" evidence="1">
    <location>
        <begin position="1"/>
        <end position="86"/>
    </location>
</feature>
<dbReference type="Gene3D" id="3.40.50.300">
    <property type="entry name" value="P-loop containing nucleotide triphosphate hydrolases"/>
    <property type="match status" value="1"/>
</dbReference>
<dbReference type="PANTHER" id="PTHR13696:SF96">
    <property type="entry name" value="COBQ_COBB_MIND_PARA NUCLEOTIDE BINDING DOMAIN-CONTAINING PROTEIN"/>
    <property type="match status" value="1"/>
</dbReference>
<reference evidence="3 4" key="1">
    <citation type="submission" date="2016-06" db="EMBL/GenBank/DDBJ databases">
        <authorList>
            <person name="Kjaerup R.B."/>
            <person name="Dalgaard T.S."/>
            <person name="Juul-Madsen H.R."/>
        </authorList>
    </citation>
    <scope>NUCLEOTIDE SEQUENCE [LARGE SCALE GENOMIC DNA]</scope>
    <source>
        <strain evidence="3 4">DSM 43818</strain>
    </source>
</reference>
<name>A0A1C6R7E5_9ACTN</name>
<dbReference type="InterPro" id="IPR050678">
    <property type="entry name" value="DNA_Partitioning_ATPase"/>
</dbReference>
<dbReference type="Pfam" id="PF01656">
    <property type="entry name" value="CbiA"/>
    <property type="match status" value="1"/>
</dbReference>
<dbReference type="CDD" id="cd02042">
    <property type="entry name" value="ParAB_family"/>
    <property type="match status" value="1"/>
</dbReference>
<organism evidence="3 4">
    <name type="scientific">Micromonospora nigra</name>
    <dbReference type="NCBI Taxonomy" id="145857"/>
    <lineage>
        <taxon>Bacteria</taxon>
        <taxon>Bacillati</taxon>
        <taxon>Actinomycetota</taxon>
        <taxon>Actinomycetes</taxon>
        <taxon>Micromonosporales</taxon>
        <taxon>Micromonosporaceae</taxon>
        <taxon>Micromonospora</taxon>
    </lineage>
</organism>
<dbReference type="Proteomes" id="UP000199699">
    <property type="component" value="Unassembled WGS sequence"/>
</dbReference>
<feature type="domain" description="CobQ/CobB/MinD/ParA nucleotide binding" evidence="2">
    <location>
        <begin position="118"/>
        <end position="159"/>
    </location>
</feature>
<keyword evidence="4" id="KW-1185">Reference proteome</keyword>
<dbReference type="InterPro" id="IPR002586">
    <property type="entry name" value="CobQ/CobB/MinD/ParA_Nub-bd_dom"/>
</dbReference>